<comment type="caution">
    <text evidence="1">The sequence shown here is derived from an EMBL/GenBank/DDBJ whole genome shotgun (WGS) entry which is preliminary data.</text>
</comment>
<reference evidence="1 2" key="1">
    <citation type="submission" date="2024-01" db="EMBL/GenBank/DDBJ databases">
        <title>A telomere-to-telomere, gap-free genome of sweet tea (Lithocarpus litseifolius).</title>
        <authorList>
            <person name="Zhou J."/>
        </authorList>
    </citation>
    <scope>NUCLEOTIDE SEQUENCE [LARGE SCALE GENOMIC DNA]</scope>
    <source>
        <strain evidence="1">Zhou-2022a</strain>
        <tissue evidence="1">Leaf</tissue>
    </source>
</reference>
<protein>
    <submittedName>
        <fullName evidence="1">Uncharacterized protein</fullName>
    </submittedName>
</protein>
<sequence length="147" mass="16791">MPNDLRWHNFRLKITQNVIMLVEEVDQLRSPKINVVHIRVSPSDAKSSKNKKRKVAEDNEIGNVISQSFDNVSMSIDKTTEVMAKCFSKLYGAEVHIALGLLDLDPILKTEAYIFLMKNPLSKEIFFGCPDDERKDILLTLISRSKN</sequence>
<accession>A0AAW2DU82</accession>
<dbReference type="Proteomes" id="UP001459277">
    <property type="component" value="Unassembled WGS sequence"/>
</dbReference>
<evidence type="ECO:0000313" key="1">
    <source>
        <dbReference type="EMBL" id="KAL0012875.1"/>
    </source>
</evidence>
<evidence type="ECO:0000313" key="2">
    <source>
        <dbReference type="Proteomes" id="UP001459277"/>
    </source>
</evidence>
<organism evidence="1 2">
    <name type="scientific">Lithocarpus litseifolius</name>
    <dbReference type="NCBI Taxonomy" id="425828"/>
    <lineage>
        <taxon>Eukaryota</taxon>
        <taxon>Viridiplantae</taxon>
        <taxon>Streptophyta</taxon>
        <taxon>Embryophyta</taxon>
        <taxon>Tracheophyta</taxon>
        <taxon>Spermatophyta</taxon>
        <taxon>Magnoliopsida</taxon>
        <taxon>eudicotyledons</taxon>
        <taxon>Gunneridae</taxon>
        <taxon>Pentapetalae</taxon>
        <taxon>rosids</taxon>
        <taxon>fabids</taxon>
        <taxon>Fagales</taxon>
        <taxon>Fagaceae</taxon>
        <taxon>Lithocarpus</taxon>
    </lineage>
</organism>
<gene>
    <name evidence="1" type="ORF">SO802_007983</name>
</gene>
<dbReference type="EMBL" id="JAZDWU010000002">
    <property type="protein sequence ID" value="KAL0012875.1"/>
    <property type="molecule type" value="Genomic_DNA"/>
</dbReference>
<name>A0AAW2DU82_9ROSI</name>
<proteinExistence type="predicted"/>
<dbReference type="AlphaFoldDB" id="A0AAW2DU82"/>
<keyword evidence="2" id="KW-1185">Reference proteome</keyword>